<dbReference type="Proteomes" id="UP001058072">
    <property type="component" value="Chromosome"/>
</dbReference>
<accession>A0A9Q9CIL9</accession>
<evidence type="ECO:0000256" key="1">
    <source>
        <dbReference type="SAM" id="Phobius"/>
    </source>
</evidence>
<evidence type="ECO:0000313" key="4">
    <source>
        <dbReference type="Proteomes" id="UP001058016"/>
    </source>
</evidence>
<feature type="transmembrane region" description="Helical" evidence="1">
    <location>
        <begin position="94"/>
        <end position="119"/>
    </location>
</feature>
<gene>
    <name evidence="2" type="ORF">J0J69_09460</name>
    <name evidence="3" type="ORF">J0J70_04430</name>
</gene>
<dbReference type="AlphaFoldDB" id="A0A9Q9CIL9"/>
<evidence type="ECO:0000313" key="3">
    <source>
        <dbReference type="EMBL" id="UUF09243.1"/>
    </source>
</evidence>
<keyword evidence="4" id="KW-1185">Reference proteome</keyword>
<keyword evidence="1" id="KW-0812">Transmembrane</keyword>
<sequence>MNVLNQWLEELYQELQGISEDDRKDILESYEEQINEMIDLKINEREILSKLGSPKKVAQEIKQSFTDTETVSAQNKQIVFNIREKTNDDVIKKAIFIVVCIISLFVSLFFLITALRLIIGGFLLFQLSAGLMIAILGLGLLFLNIGIASIYIGYLGYKRISEKLD</sequence>
<dbReference type="Pfam" id="PF22564">
    <property type="entry name" value="HAAS"/>
    <property type="match status" value="1"/>
</dbReference>
<dbReference type="RefSeq" id="WP_055275518.1">
    <property type="nucleotide sequence ID" value="NZ_CP071249.1"/>
</dbReference>
<evidence type="ECO:0000313" key="5">
    <source>
        <dbReference type="Proteomes" id="UP001058072"/>
    </source>
</evidence>
<protein>
    <submittedName>
        <fullName evidence="3">DUF1700 domain-containing protein</fullName>
    </submittedName>
</protein>
<dbReference type="EMBL" id="CP071250">
    <property type="protein sequence ID" value="UUF09243.1"/>
    <property type="molecule type" value="Genomic_DNA"/>
</dbReference>
<evidence type="ECO:0000313" key="2">
    <source>
        <dbReference type="EMBL" id="UUF05306.1"/>
    </source>
</evidence>
<reference evidence="3 4" key="1">
    <citation type="submission" date="2021-03" db="EMBL/GenBank/DDBJ databases">
        <title>Comparative Genomics and Metabolomics in the genus Turicibacter.</title>
        <authorList>
            <person name="Maki J."/>
            <person name="Looft T."/>
        </authorList>
    </citation>
    <scope>NUCLEOTIDE SEQUENCE</scope>
    <source>
        <strain evidence="3">ISU324</strain>
        <strain evidence="2 4">MMM721</strain>
    </source>
</reference>
<dbReference type="Proteomes" id="UP001058016">
    <property type="component" value="Chromosome"/>
</dbReference>
<organism evidence="3 5">
    <name type="scientific">Turicibacter bilis</name>
    <dbReference type="NCBI Taxonomy" id="2735723"/>
    <lineage>
        <taxon>Bacteria</taxon>
        <taxon>Bacillati</taxon>
        <taxon>Bacillota</taxon>
        <taxon>Erysipelotrichia</taxon>
        <taxon>Erysipelotrichales</taxon>
        <taxon>Turicibacteraceae</taxon>
        <taxon>Turicibacter</taxon>
    </lineage>
</organism>
<feature type="transmembrane region" description="Helical" evidence="1">
    <location>
        <begin position="131"/>
        <end position="157"/>
    </location>
</feature>
<proteinExistence type="predicted"/>
<dbReference type="EMBL" id="CP071249">
    <property type="protein sequence ID" value="UUF05306.1"/>
    <property type="molecule type" value="Genomic_DNA"/>
</dbReference>
<name>A0A9Q9CIL9_9FIRM</name>
<keyword evidence="1" id="KW-1133">Transmembrane helix</keyword>
<keyword evidence="1" id="KW-0472">Membrane</keyword>